<proteinExistence type="predicted"/>
<accession>A0ABQ9H9Y6</accession>
<evidence type="ECO:0000259" key="7">
    <source>
        <dbReference type="PROSITE" id="PS50261"/>
    </source>
</evidence>
<dbReference type="InterPro" id="IPR053231">
    <property type="entry name" value="GPCR_LN-TM7"/>
</dbReference>
<evidence type="ECO:0000313" key="9">
    <source>
        <dbReference type="Proteomes" id="UP001159363"/>
    </source>
</evidence>
<dbReference type="InterPro" id="IPR036024">
    <property type="entry name" value="Somatomedin_B-like_dom_sf"/>
</dbReference>
<protein>
    <recommendedName>
        <fullName evidence="7">G-protein coupled receptors family 2 profile 2 domain-containing protein</fullName>
    </recommendedName>
</protein>
<name>A0ABQ9H9Y6_9NEOP</name>
<dbReference type="InterPro" id="IPR017981">
    <property type="entry name" value="GPCR_2-like_7TM"/>
</dbReference>
<evidence type="ECO:0000256" key="2">
    <source>
        <dbReference type="ARBA" id="ARBA00022692"/>
    </source>
</evidence>
<dbReference type="InterPro" id="IPR000832">
    <property type="entry name" value="GPCR_2_secretin-like"/>
</dbReference>
<dbReference type="SUPFAM" id="SSF81321">
    <property type="entry name" value="Family A G protein-coupled receptor-like"/>
    <property type="match status" value="1"/>
</dbReference>
<feature type="transmembrane region" description="Helical" evidence="6">
    <location>
        <begin position="559"/>
        <end position="579"/>
    </location>
</feature>
<feature type="domain" description="G-protein coupled receptors family 2 profile 2" evidence="7">
    <location>
        <begin position="490"/>
        <end position="746"/>
    </location>
</feature>
<dbReference type="Gene3D" id="1.20.1070.10">
    <property type="entry name" value="Rhodopsin 7-helix transmembrane proteins"/>
    <property type="match status" value="1"/>
</dbReference>
<dbReference type="PANTHER" id="PTHR45902:SF5">
    <property type="entry name" value="G-PROTEIN COUPLED RECEPTORS FAMILY 2 PROFILE 2 DOMAIN-CONTAINING PROTEIN"/>
    <property type="match status" value="1"/>
</dbReference>
<evidence type="ECO:0000256" key="4">
    <source>
        <dbReference type="ARBA" id="ARBA00023136"/>
    </source>
</evidence>
<comment type="subcellular location">
    <subcellularLocation>
        <location evidence="1">Membrane</location>
        <topology evidence="1">Multi-pass membrane protein</topology>
    </subcellularLocation>
</comment>
<feature type="transmembrane region" description="Helical" evidence="6">
    <location>
        <begin position="649"/>
        <end position="677"/>
    </location>
</feature>
<feature type="region of interest" description="Disordered" evidence="5">
    <location>
        <begin position="766"/>
        <end position="810"/>
    </location>
</feature>
<dbReference type="EMBL" id="JARBHB010000006">
    <property type="protein sequence ID" value="KAJ8881128.1"/>
    <property type="molecule type" value="Genomic_DNA"/>
</dbReference>
<comment type="caution">
    <text evidence="8">The sequence shown here is derived from an EMBL/GenBank/DDBJ whole genome shotgun (WGS) entry which is preliminary data.</text>
</comment>
<dbReference type="PANTHER" id="PTHR45902">
    <property type="entry name" value="LATROPHILIN RECEPTOR-LIKE PROTEIN A"/>
    <property type="match status" value="1"/>
</dbReference>
<dbReference type="PROSITE" id="PS50261">
    <property type="entry name" value="G_PROTEIN_RECEP_F2_4"/>
    <property type="match status" value="1"/>
</dbReference>
<sequence length="810" mass="89280">MDTSEDVRQLQQVATGSCMGASSRGPLGARLSLVIIVVVLAMVPSTHLLTLSHWELEGANETCDGRASCEASSSSPRSRSRAAEELDWRERNCLCDVLCARYGDCCLDSPHFVAAEQRRGAASFTCADLRQFGGVYMRDSCPPEWPHREVRESCETRGDWSDPLASMPVTSHRTGITYRNPSCALCHSDLGANTTDLWGPRLECPSLHLQFKLRLSEVTNSLVYSTEKQSWGLNLTDTGFNVCHVDPVMPETAGHVVRRCQPGIVRTCAVNWTNTEVRHRCEAYTSLVYNGGVGYRNPHCAVCNNVPIQYLACTKSLQRSAFNKEWSPAAFAVLFDLTGGVDGAVGKMRACLESTDLYDPFFQRCRSVVCPAGREFSEGVCIATVPSTTDNTYYEVAQRSDRNHSAPEILFEHLPGEDNMTADSSLPLLECPKFLLSNTEFVMLGNESIYVPQYERLFQQGEYWLVEGGGVEICAIPLGLELVDKFGPYMGYVTMAGLGVSVVFLCLHLLAFIIVPEMRNLSGKNLASLCIALLLGYLLFISSQFLARKTITCVTIGTATYYLFLSSFFWMLTMAFDVWHTLRLATLELRVSAGRQWRKFGCYSTVAWGIPGLVTLAMILVDRAAPGTVMEALRPAMGRYSCWFGSRDALLAFFAAPLAIVMALNIGFFASSAYMIYATTSTARYTSSSNTRRDFRLYVRLAVVMGLTWTVGLVAGSLDMEGLWYAFIALNTLQGLFIFLAFTCTDKVIRAVMTQCEGTCCSCCSSRKAHRPPSFSWSGTSSSSTHKSRLGSSSDGSTQPRPNGLPDTLY</sequence>
<evidence type="ECO:0000256" key="6">
    <source>
        <dbReference type="SAM" id="Phobius"/>
    </source>
</evidence>
<feature type="transmembrane region" description="Helical" evidence="6">
    <location>
        <begin position="724"/>
        <end position="744"/>
    </location>
</feature>
<feature type="transmembrane region" description="Helical" evidence="6">
    <location>
        <begin position="526"/>
        <end position="547"/>
    </location>
</feature>
<feature type="transmembrane region" description="Helical" evidence="6">
    <location>
        <begin position="31"/>
        <end position="54"/>
    </location>
</feature>
<organism evidence="8 9">
    <name type="scientific">Dryococelus australis</name>
    <dbReference type="NCBI Taxonomy" id="614101"/>
    <lineage>
        <taxon>Eukaryota</taxon>
        <taxon>Metazoa</taxon>
        <taxon>Ecdysozoa</taxon>
        <taxon>Arthropoda</taxon>
        <taxon>Hexapoda</taxon>
        <taxon>Insecta</taxon>
        <taxon>Pterygota</taxon>
        <taxon>Neoptera</taxon>
        <taxon>Polyneoptera</taxon>
        <taxon>Phasmatodea</taxon>
        <taxon>Verophasmatodea</taxon>
        <taxon>Anareolatae</taxon>
        <taxon>Phasmatidae</taxon>
        <taxon>Eurycanthinae</taxon>
        <taxon>Dryococelus</taxon>
    </lineage>
</organism>
<keyword evidence="3 6" id="KW-1133">Transmembrane helix</keyword>
<evidence type="ECO:0000256" key="1">
    <source>
        <dbReference type="ARBA" id="ARBA00004141"/>
    </source>
</evidence>
<feature type="transmembrane region" description="Helical" evidence="6">
    <location>
        <begin position="697"/>
        <end position="718"/>
    </location>
</feature>
<feature type="transmembrane region" description="Helical" evidence="6">
    <location>
        <begin position="489"/>
        <end position="514"/>
    </location>
</feature>
<keyword evidence="4 6" id="KW-0472">Membrane</keyword>
<dbReference type="SUPFAM" id="SSF90188">
    <property type="entry name" value="Somatomedin B domain"/>
    <property type="match status" value="1"/>
</dbReference>
<feature type="transmembrane region" description="Helical" evidence="6">
    <location>
        <begin position="600"/>
        <end position="621"/>
    </location>
</feature>
<dbReference type="Pfam" id="PF00002">
    <property type="entry name" value="7tm_2"/>
    <property type="match status" value="1"/>
</dbReference>
<dbReference type="Proteomes" id="UP001159363">
    <property type="component" value="Chromosome 5"/>
</dbReference>
<gene>
    <name evidence="8" type="ORF">PR048_017601</name>
</gene>
<evidence type="ECO:0000313" key="8">
    <source>
        <dbReference type="EMBL" id="KAJ8881128.1"/>
    </source>
</evidence>
<keyword evidence="2 6" id="KW-0812">Transmembrane</keyword>
<evidence type="ECO:0000256" key="3">
    <source>
        <dbReference type="ARBA" id="ARBA00022989"/>
    </source>
</evidence>
<evidence type="ECO:0000256" key="5">
    <source>
        <dbReference type="SAM" id="MobiDB-lite"/>
    </source>
</evidence>
<reference evidence="8 9" key="1">
    <citation type="submission" date="2023-02" db="EMBL/GenBank/DDBJ databases">
        <title>LHISI_Scaffold_Assembly.</title>
        <authorList>
            <person name="Stuart O.P."/>
            <person name="Cleave R."/>
            <person name="Magrath M.J.L."/>
            <person name="Mikheyev A.S."/>
        </authorList>
    </citation>
    <scope>NUCLEOTIDE SEQUENCE [LARGE SCALE GENOMIC DNA]</scope>
    <source>
        <strain evidence="8">Daus_M_001</strain>
        <tissue evidence="8">Leg muscle</tissue>
    </source>
</reference>
<feature type="compositionally biased region" description="Low complexity" evidence="5">
    <location>
        <begin position="774"/>
        <end position="794"/>
    </location>
</feature>
<dbReference type="CDD" id="cd15039">
    <property type="entry name" value="7tmB3_Methuselah-like"/>
    <property type="match status" value="1"/>
</dbReference>
<keyword evidence="9" id="KW-1185">Reference proteome</keyword>